<organism evidence="2 3">
    <name type="scientific">Candidatus Uhrbacteria bacterium CG10_big_fil_rev_8_21_14_0_10_48_16</name>
    <dbReference type="NCBI Taxonomy" id="1975038"/>
    <lineage>
        <taxon>Bacteria</taxon>
        <taxon>Candidatus Uhriibacteriota</taxon>
    </lineage>
</organism>
<evidence type="ECO:0000313" key="2">
    <source>
        <dbReference type="EMBL" id="PJE77165.1"/>
    </source>
</evidence>
<feature type="transmembrane region" description="Helical" evidence="1">
    <location>
        <begin position="15"/>
        <end position="35"/>
    </location>
</feature>
<dbReference type="Proteomes" id="UP000231436">
    <property type="component" value="Unassembled WGS sequence"/>
</dbReference>
<name>A0A2M8LIA0_9BACT</name>
<dbReference type="EMBL" id="PFEU01000006">
    <property type="protein sequence ID" value="PJE77165.1"/>
    <property type="molecule type" value="Genomic_DNA"/>
</dbReference>
<gene>
    <name evidence="2" type="ORF">COV05_00960</name>
</gene>
<dbReference type="AlphaFoldDB" id="A0A2M8LIA0"/>
<proteinExistence type="predicted"/>
<keyword evidence="1" id="KW-1133">Transmembrane helix</keyword>
<keyword evidence="1" id="KW-0472">Membrane</keyword>
<reference evidence="3" key="1">
    <citation type="submission" date="2017-09" db="EMBL/GenBank/DDBJ databases">
        <title>Depth-based differentiation of microbial function through sediment-hosted aquifers and enrichment of novel symbionts in the deep terrestrial subsurface.</title>
        <authorList>
            <person name="Probst A.J."/>
            <person name="Ladd B."/>
            <person name="Jarett J.K."/>
            <person name="Geller-Mcgrath D.E."/>
            <person name="Sieber C.M.K."/>
            <person name="Emerson J.B."/>
            <person name="Anantharaman K."/>
            <person name="Thomas B.C."/>
            <person name="Malmstrom R."/>
            <person name="Stieglmeier M."/>
            <person name="Klingl A."/>
            <person name="Woyke T."/>
            <person name="Ryan C.M."/>
            <person name="Banfield J.F."/>
        </authorList>
    </citation>
    <scope>NUCLEOTIDE SEQUENCE [LARGE SCALE GENOMIC DNA]</scope>
</reference>
<protein>
    <submittedName>
        <fullName evidence="2">Uncharacterized protein</fullName>
    </submittedName>
</protein>
<evidence type="ECO:0000313" key="3">
    <source>
        <dbReference type="Proteomes" id="UP000231436"/>
    </source>
</evidence>
<accession>A0A2M8LIA0</accession>
<comment type="caution">
    <text evidence="2">The sequence shown here is derived from an EMBL/GenBank/DDBJ whole genome shotgun (WGS) entry which is preliminary data.</text>
</comment>
<keyword evidence="1" id="KW-0812">Transmembrane</keyword>
<feature type="transmembrane region" description="Helical" evidence="1">
    <location>
        <begin position="47"/>
        <end position="68"/>
    </location>
</feature>
<feature type="transmembrane region" description="Helical" evidence="1">
    <location>
        <begin position="119"/>
        <end position="140"/>
    </location>
</feature>
<feature type="transmembrane region" description="Helical" evidence="1">
    <location>
        <begin position="88"/>
        <end position="107"/>
    </location>
</feature>
<evidence type="ECO:0000256" key="1">
    <source>
        <dbReference type="SAM" id="Phobius"/>
    </source>
</evidence>
<sequence>MDSAFLMGIIHPGQVLFALTVLFFGSAFTLSFLIGTKAQVVRPLIGVLFLILFLLLGTVAIEFSQAATPSYTYGTFASLSEALSTHRWLLFQLPIILTLTSLLVLFVYGEKIGHAHARLYRTTVLIAIAISFASVLAIIFESMI</sequence>